<comment type="caution">
    <text evidence="3">The sequence shown here is derived from an EMBL/GenBank/DDBJ whole genome shotgun (WGS) entry which is preliminary data.</text>
</comment>
<gene>
    <name evidence="3" type="ORF">Triagg1_6801</name>
</gene>
<sequence>MWYDVGTWQGLCATRFLVQAQSPASDEGSASTDSVLALGLVFALSLPCLVFALPCLCLAVWVRVLYSAVRTNSSDRNQPTGLAKKAQPGSLARRRQPVLLVPAMEPQDGTQDGVRELPQTGTTCACPILALHFRAWCSILALDAVDISSGIDLTSSSSSSSSFTHSTMPFGRVIVPSHMPDARHGTDRCAAPAQAVRPSREPFRPQKALECGFAQTLLGSFFAQPR</sequence>
<dbReference type="RefSeq" id="XP_062754129.1">
    <property type="nucleotide sequence ID" value="XM_062901466.1"/>
</dbReference>
<feature type="region of interest" description="Disordered" evidence="1">
    <location>
        <begin position="73"/>
        <end position="92"/>
    </location>
</feature>
<feature type="transmembrane region" description="Helical" evidence="2">
    <location>
        <begin position="35"/>
        <end position="66"/>
    </location>
</feature>
<evidence type="ECO:0000313" key="4">
    <source>
        <dbReference type="Proteomes" id="UP001273209"/>
    </source>
</evidence>
<dbReference type="Proteomes" id="UP001273209">
    <property type="component" value="Unassembled WGS sequence"/>
</dbReference>
<name>A0AAE1M1D7_9HYPO</name>
<evidence type="ECO:0000256" key="1">
    <source>
        <dbReference type="SAM" id="MobiDB-lite"/>
    </source>
</evidence>
<dbReference type="AlphaFoldDB" id="A0AAE1M1D7"/>
<proteinExistence type="predicted"/>
<accession>A0AAE1M1D7</accession>
<keyword evidence="4" id="KW-1185">Reference proteome</keyword>
<keyword evidence="2" id="KW-1133">Transmembrane helix</keyword>
<evidence type="ECO:0000256" key="2">
    <source>
        <dbReference type="SAM" id="Phobius"/>
    </source>
</evidence>
<reference evidence="3" key="1">
    <citation type="submission" date="2023-11" db="EMBL/GenBank/DDBJ databases">
        <title>The genome sequences of three competitors of mushroom-forming fungi.</title>
        <authorList>
            <person name="Beijen E."/>
            <person name="Ohm R.A."/>
        </authorList>
    </citation>
    <scope>NUCLEOTIDE SEQUENCE</scope>
    <source>
        <strain evidence="3">CBS 100526</strain>
    </source>
</reference>
<protein>
    <submittedName>
        <fullName evidence="3">Uncharacterized protein</fullName>
    </submittedName>
</protein>
<dbReference type="GeneID" id="87921371"/>
<dbReference type="EMBL" id="JAWRVG010000028">
    <property type="protein sequence ID" value="KAK4069671.1"/>
    <property type="molecule type" value="Genomic_DNA"/>
</dbReference>
<organism evidence="3 4">
    <name type="scientific">Trichoderma aggressivum f. europaeum</name>
    <dbReference type="NCBI Taxonomy" id="173218"/>
    <lineage>
        <taxon>Eukaryota</taxon>
        <taxon>Fungi</taxon>
        <taxon>Dikarya</taxon>
        <taxon>Ascomycota</taxon>
        <taxon>Pezizomycotina</taxon>
        <taxon>Sordariomycetes</taxon>
        <taxon>Hypocreomycetidae</taxon>
        <taxon>Hypocreales</taxon>
        <taxon>Hypocreaceae</taxon>
        <taxon>Trichoderma</taxon>
    </lineage>
</organism>
<keyword evidence="2" id="KW-0472">Membrane</keyword>
<keyword evidence="2" id="KW-0812">Transmembrane</keyword>
<evidence type="ECO:0000313" key="3">
    <source>
        <dbReference type="EMBL" id="KAK4069671.1"/>
    </source>
</evidence>